<feature type="compositionally biased region" description="Pro residues" evidence="9">
    <location>
        <begin position="21"/>
        <end position="33"/>
    </location>
</feature>
<dbReference type="SUPFAM" id="SSF53955">
    <property type="entry name" value="Lysozyme-like"/>
    <property type="match status" value="1"/>
</dbReference>
<keyword evidence="14" id="KW-1185">Reference proteome</keyword>
<evidence type="ECO:0000256" key="3">
    <source>
        <dbReference type="ARBA" id="ARBA00022676"/>
    </source>
</evidence>
<feature type="region of interest" description="Disordered" evidence="9">
    <location>
        <begin position="1"/>
        <end position="39"/>
    </location>
</feature>
<feature type="domain" description="Penicillin-binding protein transpeptidase" evidence="11">
    <location>
        <begin position="343"/>
        <end position="586"/>
    </location>
</feature>
<dbReference type="Proteomes" id="UP001500967">
    <property type="component" value="Unassembled WGS sequence"/>
</dbReference>
<keyword evidence="6" id="KW-0511">Multifunctional enzyme</keyword>
<evidence type="ECO:0000256" key="1">
    <source>
        <dbReference type="ARBA" id="ARBA00022645"/>
    </source>
</evidence>
<evidence type="ECO:0000256" key="9">
    <source>
        <dbReference type="SAM" id="MobiDB-lite"/>
    </source>
</evidence>
<name>A0ABN0TYX3_9ACTN</name>
<keyword evidence="3" id="KW-0328">Glycosyltransferase</keyword>
<dbReference type="Pfam" id="PF00912">
    <property type="entry name" value="Transgly"/>
    <property type="match status" value="1"/>
</dbReference>
<reference evidence="13 14" key="1">
    <citation type="journal article" date="2019" name="Int. J. Syst. Evol. Microbiol.">
        <title>The Global Catalogue of Microorganisms (GCM) 10K type strain sequencing project: providing services to taxonomists for standard genome sequencing and annotation.</title>
        <authorList>
            <consortium name="The Broad Institute Genomics Platform"/>
            <consortium name="The Broad Institute Genome Sequencing Center for Infectious Disease"/>
            <person name="Wu L."/>
            <person name="Ma J."/>
        </authorList>
    </citation>
    <scope>NUCLEOTIDE SEQUENCE [LARGE SCALE GENOMIC DNA]</scope>
    <source>
        <strain evidence="13 14">JCM 10425</strain>
    </source>
</reference>
<dbReference type="InterPro" id="IPR001460">
    <property type="entry name" value="PCN-bd_Tpept"/>
</dbReference>
<dbReference type="RefSeq" id="WP_344648355.1">
    <property type="nucleotide sequence ID" value="NZ_BAAAGX010000007.1"/>
</dbReference>
<comment type="catalytic activity">
    <reaction evidence="8">
        <text>[GlcNAc-(1-&gt;4)-Mur2Ac(oyl-L-Ala-gamma-D-Glu-L-Lys-D-Ala-D-Ala)](n)-di-trans,octa-cis-undecaprenyl diphosphate + beta-D-GlcNAc-(1-&gt;4)-Mur2Ac(oyl-L-Ala-gamma-D-Glu-L-Lys-D-Ala-D-Ala)-di-trans,octa-cis-undecaprenyl diphosphate = [GlcNAc-(1-&gt;4)-Mur2Ac(oyl-L-Ala-gamma-D-Glu-L-Lys-D-Ala-D-Ala)](n+1)-di-trans,octa-cis-undecaprenyl diphosphate + di-trans,octa-cis-undecaprenyl diphosphate + H(+)</text>
        <dbReference type="Rhea" id="RHEA:23708"/>
        <dbReference type="Rhea" id="RHEA-COMP:9602"/>
        <dbReference type="Rhea" id="RHEA-COMP:9603"/>
        <dbReference type="ChEBI" id="CHEBI:15378"/>
        <dbReference type="ChEBI" id="CHEBI:58405"/>
        <dbReference type="ChEBI" id="CHEBI:60033"/>
        <dbReference type="ChEBI" id="CHEBI:78435"/>
        <dbReference type="EC" id="2.4.99.28"/>
    </reaction>
</comment>
<evidence type="ECO:0000313" key="13">
    <source>
        <dbReference type="EMBL" id="GAA0233739.1"/>
    </source>
</evidence>
<feature type="region of interest" description="Disordered" evidence="9">
    <location>
        <begin position="633"/>
        <end position="653"/>
    </location>
</feature>
<evidence type="ECO:0000256" key="6">
    <source>
        <dbReference type="ARBA" id="ARBA00023268"/>
    </source>
</evidence>
<accession>A0ABN0TYX3</accession>
<dbReference type="Pfam" id="PF00905">
    <property type="entry name" value="Transpeptidase"/>
    <property type="match status" value="1"/>
</dbReference>
<dbReference type="InterPro" id="IPR050396">
    <property type="entry name" value="Glycosyltr_51/Transpeptidase"/>
</dbReference>
<evidence type="ECO:0000256" key="4">
    <source>
        <dbReference type="ARBA" id="ARBA00022679"/>
    </source>
</evidence>
<keyword evidence="10" id="KW-1133">Transmembrane helix</keyword>
<feature type="compositionally biased region" description="Acidic residues" evidence="9">
    <location>
        <begin position="1"/>
        <end position="11"/>
    </location>
</feature>
<keyword evidence="10" id="KW-0812">Transmembrane</keyword>
<dbReference type="Gene3D" id="3.40.710.10">
    <property type="entry name" value="DD-peptidase/beta-lactamase superfamily"/>
    <property type="match status" value="1"/>
</dbReference>
<dbReference type="InterPro" id="IPR001264">
    <property type="entry name" value="Glyco_trans_51"/>
</dbReference>
<feature type="domain" description="Glycosyl transferase family 51" evidence="12">
    <location>
        <begin position="88"/>
        <end position="256"/>
    </location>
</feature>
<evidence type="ECO:0000313" key="14">
    <source>
        <dbReference type="Proteomes" id="UP001500967"/>
    </source>
</evidence>
<evidence type="ECO:0000256" key="10">
    <source>
        <dbReference type="SAM" id="Phobius"/>
    </source>
</evidence>
<dbReference type="PANTHER" id="PTHR32282">
    <property type="entry name" value="BINDING PROTEIN TRANSPEPTIDASE, PUTATIVE-RELATED"/>
    <property type="match status" value="1"/>
</dbReference>
<comment type="caution">
    <text evidence="13">The sequence shown here is derived from an EMBL/GenBank/DDBJ whole genome shotgun (WGS) entry which is preliminary data.</text>
</comment>
<keyword evidence="1" id="KW-0121">Carboxypeptidase</keyword>
<dbReference type="InterPro" id="IPR012338">
    <property type="entry name" value="Beta-lactam/transpept-like"/>
</dbReference>
<organism evidence="13 14">
    <name type="scientific">Cryptosporangium japonicum</name>
    <dbReference type="NCBI Taxonomy" id="80872"/>
    <lineage>
        <taxon>Bacteria</taxon>
        <taxon>Bacillati</taxon>
        <taxon>Actinomycetota</taxon>
        <taxon>Actinomycetes</taxon>
        <taxon>Cryptosporangiales</taxon>
        <taxon>Cryptosporangiaceae</taxon>
        <taxon>Cryptosporangium</taxon>
    </lineage>
</organism>
<dbReference type="SUPFAM" id="SSF56601">
    <property type="entry name" value="beta-lactamase/transpeptidase-like"/>
    <property type="match status" value="1"/>
</dbReference>
<dbReference type="EMBL" id="BAAAGX010000007">
    <property type="protein sequence ID" value="GAA0233739.1"/>
    <property type="molecule type" value="Genomic_DNA"/>
</dbReference>
<dbReference type="PANTHER" id="PTHR32282:SF34">
    <property type="entry name" value="PENICILLIN-BINDING PROTEIN 1A"/>
    <property type="match status" value="1"/>
</dbReference>
<dbReference type="Gene3D" id="1.10.3810.10">
    <property type="entry name" value="Biosynthetic peptidoglycan transglycosylase-like"/>
    <property type="match status" value="1"/>
</dbReference>
<keyword evidence="5" id="KW-0378">Hydrolase</keyword>
<comment type="catalytic activity">
    <reaction evidence="7">
        <text>Preferential cleavage: (Ac)2-L-Lys-D-Ala-|-D-Ala. Also transpeptidation of peptidyl-alanyl moieties that are N-acyl substituents of D-alanine.</text>
        <dbReference type="EC" id="3.4.16.4"/>
    </reaction>
</comment>
<keyword evidence="10" id="KW-0472">Membrane</keyword>
<proteinExistence type="predicted"/>
<protein>
    <submittedName>
        <fullName evidence="13">Transglycosylase domain-containing protein</fullName>
    </submittedName>
</protein>
<feature type="transmembrane region" description="Helical" evidence="10">
    <location>
        <begin position="44"/>
        <end position="64"/>
    </location>
</feature>
<evidence type="ECO:0000256" key="2">
    <source>
        <dbReference type="ARBA" id="ARBA00022670"/>
    </source>
</evidence>
<evidence type="ECO:0000256" key="5">
    <source>
        <dbReference type="ARBA" id="ARBA00022801"/>
    </source>
</evidence>
<evidence type="ECO:0000256" key="7">
    <source>
        <dbReference type="ARBA" id="ARBA00034000"/>
    </source>
</evidence>
<evidence type="ECO:0000259" key="11">
    <source>
        <dbReference type="Pfam" id="PF00905"/>
    </source>
</evidence>
<gene>
    <name evidence="13" type="ORF">GCM10009539_18820</name>
</gene>
<keyword evidence="4" id="KW-0808">Transferase</keyword>
<dbReference type="InterPro" id="IPR036950">
    <property type="entry name" value="PBP_transglycosylase"/>
</dbReference>
<evidence type="ECO:0000259" key="12">
    <source>
        <dbReference type="Pfam" id="PF00912"/>
    </source>
</evidence>
<sequence>MRSDQSETDVVDAERIDEADAPPPDDPPPPAPPTGRGRPRGLRILAVAVVIGLVLTAIGGAVVWNSTRLPPIPDLSGTTRITYSDRSPLATFAAENRVEVGSDRIPEHLRQAVIAAQDPDFETSGSTVTGVTRALRYLVVGSAGKEPLAEQYLRNTMPTDLGRRVGNSKRALRAAKLEQSMSKADILTGYLNTIYLGRGAWGVQSAAQAYFGKDVEALSVEESAVIAAAIDEPSRSDPSGNPEAARTRWSTVLDAMVDAGSLDRAARTSMRFPAVLAAPKRAEWRAGSTGVLGQRIETELKKLGFSSADINTGGLTVTTTISRAAQKAATEAAQRHVRGEEAAVVSLEPRTGAVRAYYGGARGYGNLDQASSGAPHPAAATFQPFVLATAVKNGYGIDSVWNGTTGQKYEDLAKPLTNSASCGPRCTLTTATVQSVESVFWGATLTNGATTVARDAAKAGIRTLDDTPATDTKVDGSLALGRYGVSVLDQASAYATFAAGGVHHEPYFIDQVVDADGRTVLYDRAQNQAEPVAAFESAVGRDVSYVLQQSYAADPNLRLGRPAAAKSGGQRYGSSSDAWVVGYTPQLVTAVWAGKGESSTIPPAERVNGTIDVRGSGVPGTVWREVMTSALKGTTAESFPPPVRAGSRPGNAR</sequence>
<dbReference type="InterPro" id="IPR023346">
    <property type="entry name" value="Lysozyme-like_dom_sf"/>
</dbReference>
<keyword evidence="2" id="KW-0645">Protease</keyword>
<evidence type="ECO:0000256" key="8">
    <source>
        <dbReference type="ARBA" id="ARBA00049902"/>
    </source>
</evidence>